<dbReference type="EMBL" id="BMAW01019223">
    <property type="protein sequence ID" value="GFT62237.1"/>
    <property type="molecule type" value="Genomic_DNA"/>
</dbReference>
<proteinExistence type="predicted"/>
<name>A0A8X6PDH6_NEPPI</name>
<organism evidence="1 2">
    <name type="scientific">Nephila pilipes</name>
    <name type="common">Giant wood spider</name>
    <name type="synonym">Nephila maculata</name>
    <dbReference type="NCBI Taxonomy" id="299642"/>
    <lineage>
        <taxon>Eukaryota</taxon>
        <taxon>Metazoa</taxon>
        <taxon>Ecdysozoa</taxon>
        <taxon>Arthropoda</taxon>
        <taxon>Chelicerata</taxon>
        <taxon>Arachnida</taxon>
        <taxon>Araneae</taxon>
        <taxon>Araneomorphae</taxon>
        <taxon>Entelegynae</taxon>
        <taxon>Araneoidea</taxon>
        <taxon>Nephilidae</taxon>
        <taxon>Nephila</taxon>
    </lineage>
</organism>
<accession>A0A8X6PDH6</accession>
<evidence type="ECO:0000313" key="2">
    <source>
        <dbReference type="Proteomes" id="UP000887013"/>
    </source>
</evidence>
<sequence length="133" mass="15303">MKNQWSRRTDGRTQKIANARKDEYPNLALDITRPIQLALDSNDFDYRHLSAEIETHHLPTLHHSKFSSSGAFYRTGMERGMAVLQGLVSEQINQCGWSLHLKGLANLFKGERGFPYNRLVGIKASIRNLEFRF</sequence>
<protein>
    <submittedName>
        <fullName evidence="1">Uncharacterized protein</fullName>
    </submittedName>
</protein>
<gene>
    <name evidence="1" type="ORF">NPIL_454561</name>
</gene>
<dbReference type="AlphaFoldDB" id="A0A8X6PDH6"/>
<dbReference type="Proteomes" id="UP000887013">
    <property type="component" value="Unassembled WGS sequence"/>
</dbReference>
<keyword evidence="2" id="KW-1185">Reference proteome</keyword>
<dbReference type="OrthoDB" id="10592417at2759"/>
<evidence type="ECO:0000313" key="1">
    <source>
        <dbReference type="EMBL" id="GFT62237.1"/>
    </source>
</evidence>
<reference evidence="1" key="1">
    <citation type="submission" date="2020-08" db="EMBL/GenBank/DDBJ databases">
        <title>Multicomponent nature underlies the extraordinary mechanical properties of spider dragline silk.</title>
        <authorList>
            <person name="Kono N."/>
            <person name="Nakamura H."/>
            <person name="Mori M."/>
            <person name="Yoshida Y."/>
            <person name="Ohtoshi R."/>
            <person name="Malay A.D."/>
            <person name="Moran D.A.P."/>
            <person name="Tomita M."/>
            <person name="Numata K."/>
            <person name="Arakawa K."/>
        </authorList>
    </citation>
    <scope>NUCLEOTIDE SEQUENCE</scope>
</reference>
<comment type="caution">
    <text evidence="1">The sequence shown here is derived from an EMBL/GenBank/DDBJ whole genome shotgun (WGS) entry which is preliminary data.</text>
</comment>